<evidence type="ECO:0000313" key="2">
    <source>
        <dbReference type="Proteomes" id="UP001221413"/>
    </source>
</evidence>
<proteinExistence type="predicted"/>
<organism evidence="1 2">
    <name type="scientific">Drechslerella dactyloides</name>
    <name type="common">Nematode-trapping fungus</name>
    <name type="synonym">Arthrobotrys dactyloides</name>
    <dbReference type="NCBI Taxonomy" id="74499"/>
    <lineage>
        <taxon>Eukaryota</taxon>
        <taxon>Fungi</taxon>
        <taxon>Dikarya</taxon>
        <taxon>Ascomycota</taxon>
        <taxon>Pezizomycotina</taxon>
        <taxon>Orbiliomycetes</taxon>
        <taxon>Orbiliales</taxon>
        <taxon>Orbiliaceae</taxon>
        <taxon>Drechslerella</taxon>
    </lineage>
</organism>
<sequence>MSDRSLSKRQVSKRVQPRDRVTCREFLLLAFWAPTDEQPSQWAPGRNTALFPPAMGMDGMGAEMRGTPLHSGIWRTANVDNRIVCVRTRGVETTPCNR</sequence>
<name>A0AAD6IX51_DREDA</name>
<dbReference type="AlphaFoldDB" id="A0AAD6IX51"/>
<keyword evidence="2" id="KW-1185">Reference proteome</keyword>
<protein>
    <submittedName>
        <fullName evidence="1">Uncharacterized protein</fullName>
    </submittedName>
</protein>
<dbReference type="EMBL" id="JAQGDS010000005">
    <property type="protein sequence ID" value="KAJ6260121.1"/>
    <property type="molecule type" value="Genomic_DNA"/>
</dbReference>
<gene>
    <name evidence="1" type="ORF">Dda_4342</name>
</gene>
<dbReference type="Proteomes" id="UP001221413">
    <property type="component" value="Unassembled WGS sequence"/>
</dbReference>
<reference evidence="1" key="1">
    <citation type="submission" date="2023-01" db="EMBL/GenBank/DDBJ databases">
        <title>The chitinases involved in constricting ring structure development in the nematode-trapping fungus Drechslerella dactyloides.</title>
        <authorList>
            <person name="Wang R."/>
            <person name="Zhang L."/>
            <person name="Tang P."/>
            <person name="Li S."/>
            <person name="Liang L."/>
        </authorList>
    </citation>
    <scope>NUCLEOTIDE SEQUENCE</scope>
    <source>
        <strain evidence="1">YMF1.00031</strain>
    </source>
</reference>
<comment type="caution">
    <text evidence="1">The sequence shown here is derived from an EMBL/GenBank/DDBJ whole genome shotgun (WGS) entry which is preliminary data.</text>
</comment>
<evidence type="ECO:0000313" key="1">
    <source>
        <dbReference type="EMBL" id="KAJ6260121.1"/>
    </source>
</evidence>
<accession>A0AAD6IX51</accession>